<dbReference type="RefSeq" id="WP_284351508.1">
    <property type="nucleotide sequence ID" value="NZ_BRXS01000005.1"/>
</dbReference>
<feature type="compositionally biased region" description="Low complexity" evidence="1">
    <location>
        <begin position="32"/>
        <end position="44"/>
    </location>
</feature>
<evidence type="ECO:0000256" key="2">
    <source>
        <dbReference type="SAM" id="SignalP"/>
    </source>
</evidence>
<evidence type="ECO:0000313" key="4">
    <source>
        <dbReference type="EMBL" id="GLC27062.1"/>
    </source>
</evidence>
<feature type="chain" id="PRO_5041434323" description="Alpha-galactosidase NEW3 domain-containing protein" evidence="2">
    <location>
        <begin position="29"/>
        <end position="968"/>
    </location>
</feature>
<protein>
    <recommendedName>
        <fullName evidence="3">Alpha-galactosidase NEW3 domain-containing protein</fullName>
    </recommendedName>
</protein>
<dbReference type="InterPro" id="IPR013783">
    <property type="entry name" value="Ig-like_fold"/>
</dbReference>
<dbReference type="InterPro" id="IPR018905">
    <property type="entry name" value="A-galactase_NEW3"/>
</dbReference>
<dbReference type="Proteomes" id="UP001161325">
    <property type="component" value="Unassembled WGS sequence"/>
</dbReference>
<dbReference type="Pfam" id="PF10633">
    <property type="entry name" value="NPCBM_assoc"/>
    <property type="match status" value="1"/>
</dbReference>
<gene>
    <name evidence="4" type="ORF">rosag_35750</name>
</gene>
<keyword evidence="5" id="KW-1185">Reference proteome</keyword>
<evidence type="ECO:0000256" key="1">
    <source>
        <dbReference type="SAM" id="MobiDB-lite"/>
    </source>
</evidence>
<feature type="signal peptide" evidence="2">
    <location>
        <begin position="1"/>
        <end position="28"/>
    </location>
</feature>
<organism evidence="4 5">
    <name type="scientific">Roseisolibacter agri</name>
    <dbReference type="NCBI Taxonomy" id="2014610"/>
    <lineage>
        <taxon>Bacteria</taxon>
        <taxon>Pseudomonadati</taxon>
        <taxon>Gemmatimonadota</taxon>
        <taxon>Gemmatimonadia</taxon>
        <taxon>Gemmatimonadales</taxon>
        <taxon>Gemmatimonadaceae</taxon>
        <taxon>Roseisolibacter</taxon>
    </lineage>
</organism>
<evidence type="ECO:0000313" key="5">
    <source>
        <dbReference type="Proteomes" id="UP001161325"/>
    </source>
</evidence>
<feature type="region of interest" description="Disordered" evidence="1">
    <location>
        <begin position="944"/>
        <end position="968"/>
    </location>
</feature>
<dbReference type="Gene3D" id="2.60.40.10">
    <property type="entry name" value="Immunoglobulins"/>
    <property type="match status" value="2"/>
</dbReference>
<evidence type="ECO:0000259" key="3">
    <source>
        <dbReference type="Pfam" id="PF10633"/>
    </source>
</evidence>
<name>A0AA37QB48_9BACT</name>
<feature type="region of interest" description="Disordered" evidence="1">
    <location>
        <begin position="32"/>
        <end position="60"/>
    </location>
</feature>
<dbReference type="AlphaFoldDB" id="A0AA37QB48"/>
<proteinExistence type="predicted"/>
<reference evidence="4" key="1">
    <citation type="submission" date="2022-08" db="EMBL/GenBank/DDBJ databases">
        <title>Draft genome sequencing of Roseisolibacter agri AW1220.</title>
        <authorList>
            <person name="Tobiishi Y."/>
            <person name="Tonouchi A."/>
        </authorList>
    </citation>
    <scope>NUCLEOTIDE SEQUENCE</scope>
    <source>
        <strain evidence="4">AW1220</strain>
    </source>
</reference>
<feature type="domain" description="Alpha-galactosidase NEW3" evidence="3">
    <location>
        <begin position="181"/>
        <end position="252"/>
    </location>
</feature>
<comment type="caution">
    <text evidence="4">The sequence shown here is derived from an EMBL/GenBank/DDBJ whole genome shotgun (WGS) entry which is preliminary data.</text>
</comment>
<accession>A0AA37QB48</accession>
<sequence length="968" mass="98762">MRRLPRHSALHLALLGAALAIGAPNAFAQPTLADARGTTPTAPAARDDRRPATGPARPADAPTAIRAATLVVRAAPRGFHVVTIPLPAQFGADRRAEYVVLPTGVAPILGRHAGALAPGAGARTVSLTVGVPTDVRAGLVPAGSVVFSTPGLPDVEVPIALDVAPRRRVELAVTEALRAVRAGDRFSMRYQLVNLGNAADTLAVRVQLPQGWRAEGGDGVTAIAPGAAVTRTLHVAVPRDVGRGNVTLRLTALARGVAVASTDAAVELLGADGSSSGAAGSTIRVGATSVRGPWTGTPVGLSYAMDGHLTDAIQLSARAVTAPDPASAAGMALARTGLVDVTPSVALWTPAWRLAAGPVGGTLTDLTGTAVGGRGASLLVTRPGWGMSLLATRPGTGATAFGTDALFGQASRQVGRLRVSTSVSSLRESLGPLGDPRRLDAVSAGVQLGSFLDRMLVSELGYRRFDGGAGLGASTNVVLRGERGTLDVRATHAAGGSQAFARGTDEIAASASRRVASWLSVDGSAWRLDDGGASARALRTDGWTVGASTRLASLASLHVGARSSAYESEAPAGRFGSGDRSLFGSVQAGGGALGASVDGAFGVRTRTMAGADATAFVDRALTSRVSGTVHLSGVAGTLAGTGAVTDNGAGSGFPARQIEYGLRADQVPLLAVSGVRLLTGGAATRSTSFVTPGAWLTTLSGTLGIELPLGVQLDVEAERNPLYFASALGASAAPGWIWSLRVERALRLPRFGRSGTVEGHVFADTDGDGRRGRSERGVEGIVVRRGRETVVTGRDGRYRFVGPSSDVAAIDVRSLPLGWVAAGGAGGAEGRGGDMAVVALAAIDVLLRADDADSTRVSREDLERSIVTARDSAGRTWVARAVSPGLARFDALPPGRYVTSVDFSQAREPLRVASAMPSFVVGTGNVPPLQLLVRPRPLRLQVARRPASDSAAAAVRAAESQDAGRQQR</sequence>
<keyword evidence="2" id="KW-0732">Signal</keyword>
<dbReference type="EMBL" id="BRXS01000005">
    <property type="protein sequence ID" value="GLC27062.1"/>
    <property type="molecule type" value="Genomic_DNA"/>
</dbReference>